<organism evidence="4 5">
    <name type="scientific">Treponema saccharophilum DSM 2985</name>
    <dbReference type="NCBI Taxonomy" id="907348"/>
    <lineage>
        <taxon>Bacteria</taxon>
        <taxon>Pseudomonadati</taxon>
        <taxon>Spirochaetota</taxon>
        <taxon>Spirochaetia</taxon>
        <taxon>Spirochaetales</taxon>
        <taxon>Treponemataceae</taxon>
        <taxon>Treponema</taxon>
    </lineage>
</organism>
<dbReference type="GO" id="GO:0046872">
    <property type="term" value="F:metal ion binding"/>
    <property type="evidence" value="ECO:0007669"/>
    <property type="project" value="UniProtKB-KW"/>
</dbReference>
<dbReference type="GO" id="GO:0016787">
    <property type="term" value="F:hydrolase activity"/>
    <property type="evidence" value="ECO:0007669"/>
    <property type="project" value="UniProtKB-UniRule"/>
</dbReference>
<dbReference type="EC" id="3.1.4.-" evidence="2"/>
<dbReference type="InterPro" id="IPR041802">
    <property type="entry name" value="MPP_YfcE"/>
</dbReference>
<dbReference type="InterPro" id="IPR024654">
    <property type="entry name" value="Calcineurin-like_PHP_lpxH"/>
</dbReference>
<dbReference type="Gene3D" id="3.60.21.10">
    <property type="match status" value="1"/>
</dbReference>
<feature type="domain" description="Calcineurin-like phosphoesterase" evidence="3">
    <location>
        <begin position="1"/>
        <end position="160"/>
    </location>
</feature>
<comment type="caution">
    <text evidence="4">The sequence shown here is derived from an EMBL/GenBank/DDBJ whole genome shotgun (WGS) entry which is preliminary data.</text>
</comment>
<evidence type="ECO:0000256" key="2">
    <source>
        <dbReference type="RuleBase" id="RU362039"/>
    </source>
</evidence>
<dbReference type="PATRIC" id="fig|907348.3.peg.1318"/>
<evidence type="ECO:0000259" key="3">
    <source>
        <dbReference type="Pfam" id="PF12850"/>
    </source>
</evidence>
<dbReference type="CDD" id="cd00841">
    <property type="entry name" value="MPP_YfcE"/>
    <property type="match status" value="1"/>
</dbReference>
<evidence type="ECO:0000256" key="1">
    <source>
        <dbReference type="ARBA" id="ARBA00008950"/>
    </source>
</evidence>
<name>H7EKA7_9SPIR</name>
<protein>
    <recommendedName>
        <fullName evidence="2">Phosphoesterase</fullName>
        <ecNumber evidence="2">3.1.4.-</ecNumber>
    </recommendedName>
</protein>
<comment type="similarity">
    <text evidence="1 2">Belongs to the metallophosphoesterase superfamily. YfcE family.</text>
</comment>
<dbReference type="InterPro" id="IPR000979">
    <property type="entry name" value="Phosphodiesterase_MJ0936/Vps29"/>
</dbReference>
<keyword evidence="2" id="KW-0479">Metal-binding</keyword>
<dbReference type="NCBIfam" id="TIGR00040">
    <property type="entry name" value="yfcE"/>
    <property type="match status" value="1"/>
</dbReference>
<dbReference type="eggNOG" id="COG0622">
    <property type="taxonomic scope" value="Bacteria"/>
</dbReference>
<dbReference type="InterPro" id="IPR029052">
    <property type="entry name" value="Metallo-depent_PP-like"/>
</dbReference>
<dbReference type="EMBL" id="AGRW01000044">
    <property type="protein sequence ID" value="EIC01994.1"/>
    <property type="molecule type" value="Genomic_DNA"/>
</dbReference>
<dbReference type="AlphaFoldDB" id="H7EKA7"/>
<dbReference type="PANTHER" id="PTHR11124">
    <property type="entry name" value="VACUOLAR SORTING PROTEIN VPS29"/>
    <property type="match status" value="1"/>
</dbReference>
<accession>H7EKA7</accession>
<dbReference type="SUPFAM" id="SSF56300">
    <property type="entry name" value="Metallo-dependent phosphatases"/>
    <property type="match status" value="1"/>
</dbReference>
<dbReference type="STRING" id="907348.TresaDRAFT_1746"/>
<dbReference type="RefSeq" id="WP_002703972.1">
    <property type="nucleotide sequence ID" value="NZ_AGRW01000044.1"/>
</dbReference>
<comment type="cofactor">
    <cofactor evidence="2">
        <name>a divalent metal cation</name>
        <dbReference type="ChEBI" id="CHEBI:60240"/>
    </cofactor>
</comment>
<gene>
    <name evidence="4" type="ORF">TresaDRAFT_1746</name>
</gene>
<evidence type="ECO:0000313" key="4">
    <source>
        <dbReference type="EMBL" id="EIC01994.1"/>
    </source>
</evidence>
<dbReference type="NCBIfam" id="NF006988">
    <property type="entry name" value="PRK09453.1"/>
    <property type="match status" value="1"/>
</dbReference>
<dbReference type="OrthoDB" id="9800565at2"/>
<dbReference type="Pfam" id="PF12850">
    <property type="entry name" value="Metallophos_2"/>
    <property type="match status" value="1"/>
</dbReference>
<keyword evidence="5" id="KW-1185">Reference proteome</keyword>
<reference evidence="4 5" key="1">
    <citation type="submission" date="2011-09" db="EMBL/GenBank/DDBJ databases">
        <title>The draft genome of Treponema saccharophilum DSM 2985.</title>
        <authorList>
            <consortium name="US DOE Joint Genome Institute (JGI-PGF)"/>
            <person name="Lucas S."/>
            <person name="Copeland A."/>
            <person name="Lapidus A."/>
            <person name="Glavina del Rio T."/>
            <person name="Dalin E."/>
            <person name="Tice H."/>
            <person name="Bruce D."/>
            <person name="Goodwin L."/>
            <person name="Pitluck S."/>
            <person name="Peters L."/>
            <person name="Kyrpides N."/>
            <person name="Mavromatis K."/>
            <person name="Ivanova N."/>
            <person name="Markowitz V."/>
            <person name="Cheng J.-F."/>
            <person name="Hugenholtz P."/>
            <person name="Woyke T."/>
            <person name="Wu D."/>
            <person name="Gronow S."/>
            <person name="Wellnitz S."/>
            <person name="Brambilla E."/>
            <person name="Klenk H.-P."/>
            <person name="Eisen J.A."/>
        </authorList>
    </citation>
    <scope>NUCLEOTIDE SEQUENCE [LARGE SCALE GENOMIC DNA]</scope>
    <source>
        <strain evidence="4 5">DSM 2985</strain>
    </source>
</reference>
<proteinExistence type="inferred from homology"/>
<sequence>MKFLVISDIHGSEGCLKTALASFPDFDMLVLCGDYLNHGPRNPLPEGWNPKGVAEILNPLSGKIACVRGNCDAEVDEMVLSFPCLSPYANIFAGGGRIFVHHGHLYERERLLSWLPEKTVIVSGHTHVALLEEDGGRIFFNPGSISLPKCPEGKTCGTIESDCSGIRRVALHSIEGKLLREIRL</sequence>
<dbReference type="Proteomes" id="UP000003571">
    <property type="component" value="Unassembled WGS sequence"/>
</dbReference>
<evidence type="ECO:0000313" key="5">
    <source>
        <dbReference type="Proteomes" id="UP000003571"/>
    </source>
</evidence>